<sequence length="798" mass="90734">MRKFGLFSLLFICAVWLSAQTKPLSQLTVEEIMQAPEKFIGTSPSRVSWSKDSKNIYFYWDPDADGRSSAFKISKNGGEAEAIEDTSDGWPSSYEFNSDKTKIVYAKGGDIYIKELKSDKETRLTATNSRESNPRFHKDHIITFIADDNLFSIDTETGLMKQLTNFLIERNPDEDNGSSRNIGRSEGNREQDNWLRDDQLNTSEYLAEQRRRPRRNFSGFFGGDFGQSEDRRSTIELRNVRNIQLSPDGRFVSFMVYHSPENGAKNTIVPNYVTSSGYTTDINTRPKVGGEQGYSEIGIYNIAADTFYMVDKMKLPGITDLPDYVKDYPDKEWKEEPRNVSGNDIIWSGDGKYAVAHFGAHDNKDRWIMRLIPETGDLITIDRQRDEAWIAGPGIGSESFSGTFGFLPDNKTIYFQSEKTGYSHLYIHDLSNGVTKQLTNGNFEVYNPFLSSDGSKWYFHANMKHPGIRHFYSLPVRGGTPTQITSVDGGNDVTLSPDEKTLAIEYSYIDQPTELYVQDNKPGAKPKKLTESLRDGFKQYDWHQPEVITFKAEDGADVHARLYKPQNPNGAGVIFVHGAGYLQNVHFWWSTYFREFMFNNMLMAKGYTVLDIDYRASSGYGRDWRTGIYRHMGGKDLSDQIDGARYLMREHGVEAGRIGMYGGSYGGFITLFAMFKHPDVIAAGAALRSVTDWAHYNHGYTSNILNTPVEDPIAFKRSSPIYFAEGLQGDLLIAHGMVDTNVHFQDVVRLAQRLIELGKDNWEMALYPIENHGFTEPSSWTDEYKRIFKLFENTIGKK</sequence>
<dbReference type="Pfam" id="PF00326">
    <property type="entry name" value="Peptidase_S9"/>
    <property type="match status" value="1"/>
</dbReference>
<name>A0ABQ3I805_9BACT</name>
<evidence type="ECO:0000256" key="1">
    <source>
        <dbReference type="SAM" id="MobiDB-lite"/>
    </source>
</evidence>
<evidence type="ECO:0000259" key="4">
    <source>
        <dbReference type="Pfam" id="PF00930"/>
    </source>
</evidence>
<dbReference type="SUPFAM" id="SSF82171">
    <property type="entry name" value="DPP6 N-terminal domain-like"/>
    <property type="match status" value="1"/>
</dbReference>
<evidence type="ECO:0000313" key="5">
    <source>
        <dbReference type="EMBL" id="GHE71003.1"/>
    </source>
</evidence>
<dbReference type="InterPro" id="IPR001375">
    <property type="entry name" value="Peptidase_S9_cat"/>
</dbReference>
<feature type="compositionally biased region" description="Basic and acidic residues" evidence="1">
    <location>
        <begin position="186"/>
        <end position="197"/>
    </location>
</feature>
<comment type="caution">
    <text evidence="5">The sequence shown here is derived from an EMBL/GenBank/DDBJ whole genome shotgun (WGS) entry which is preliminary data.</text>
</comment>
<feature type="domain" description="Peptidase S9 prolyl oligopeptidase catalytic" evidence="3">
    <location>
        <begin position="596"/>
        <end position="797"/>
    </location>
</feature>
<dbReference type="PANTHER" id="PTHR11731:SF193">
    <property type="entry name" value="DIPEPTIDYL PEPTIDASE 9"/>
    <property type="match status" value="1"/>
</dbReference>
<dbReference type="InterPro" id="IPR050278">
    <property type="entry name" value="Serine_Prot_S9B/DPPIV"/>
</dbReference>
<protein>
    <submittedName>
        <fullName evidence="5">Peptidase S9</fullName>
    </submittedName>
</protein>
<organism evidence="5 6">
    <name type="scientific">Roseivirga thermotolerans</name>
    <dbReference type="NCBI Taxonomy" id="1758176"/>
    <lineage>
        <taxon>Bacteria</taxon>
        <taxon>Pseudomonadati</taxon>
        <taxon>Bacteroidota</taxon>
        <taxon>Cytophagia</taxon>
        <taxon>Cytophagales</taxon>
        <taxon>Roseivirgaceae</taxon>
        <taxon>Roseivirga</taxon>
    </lineage>
</organism>
<dbReference type="PANTHER" id="PTHR11731">
    <property type="entry name" value="PROTEASE FAMILY S9B,C DIPEPTIDYL-PEPTIDASE IV-RELATED"/>
    <property type="match status" value="1"/>
</dbReference>
<feature type="region of interest" description="Disordered" evidence="1">
    <location>
        <begin position="170"/>
        <end position="197"/>
    </location>
</feature>
<keyword evidence="2" id="KW-0732">Signal</keyword>
<dbReference type="InterPro" id="IPR011659">
    <property type="entry name" value="WD40"/>
</dbReference>
<dbReference type="Pfam" id="PF00930">
    <property type="entry name" value="DPPIV_N"/>
    <property type="match status" value="1"/>
</dbReference>
<feature type="signal peptide" evidence="2">
    <location>
        <begin position="1"/>
        <end position="21"/>
    </location>
</feature>
<keyword evidence="6" id="KW-1185">Reference proteome</keyword>
<evidence type="ECO:0000313" key="6">
    <source>
        <dbReference type="Proteomes" id="UP000658258"/>
    </source>
</evidence>
<dbReference type="EMBL" id="BNAG01000004">
    <property type="protein sequence ID" value="GHE71003.1"/>
    <property type="molecule type" value="Genomic_DNA"/>
</dbReference>
<accession>A0ABQ3I805</accession>
<proteinExistence type="predicted"/>
<dbReference type="Gene3D" id="3.40.50.1820">
    <property type="entry name" value="alpha/beta hydrolase"/>
    <property type="match status" value="1"/>
</dbReference>
<dbReference type="InterPro" id="IPR002469">
    <property type="entry name" value="Peptidase_S9B_N"/>
</dbReference>
<gene>
    <name evidence="5" type="ORF">GCM10011340_28600</name>
</gene>
<evidence type="ECO:0000259" key="3">
    <source>
        <dbReference type="Pfam" id="PF00326"/>
    </source>
</evidence>
<dbReference type="Proteomes" id="UP000658258">
    <property type="component" value="Unassembled WGS sequence"/>
</dbReference>
<reference evidence="6" key="1">
    <citation type="journal article" date="2019" name="Int. J. Syst. Evol. Microbiol.">
        <title>The Global Catalogue of Microorganisms (GCM) 10K type strain sequencing project: providing services to taxonomists for standard genome sequencing and annotation.</title>
        <authorList>
            <consortium name="The Broad Institute Genomics Platform"/>
            <consortium name="The Broad Institute Genome Sequencing Center for Infectious Disease"/>
            <person name="Wu L."/>
            <person name="Ma J."/>
        </authorList>
    </citation>
    <scope>NUCLEOTIDE SEQUENCE [LARGE SCALE GENOMIC DNA]</scope>
    <source>
        <strain evidence="6">CGMCC 1.15111</strain>
    </source>
</reference>
<dbReference type="Pfam" id="PF07676">
    <property type="entry name" value="PD40"/>
    <property type="match status" value="1"/>
</dbReference>
<dbReference type="Gene3D" id="2.140.10.30">
    <property type="entry name" value="Dipeptidylpeptidase IV, N-terminal domain"/>
    <property type="match status" value="2"/>
</dbReference>
<feature type="chain" id="PRO_5046696430" evidence="2">
    <location>
        <begin position="22"/>
        <end position="798"/>
    </location>
</feature>
<dbReference type="RefSeq" id="WP_189630974.1">
    <property type="nucleotide sequence ID" value="NZ_BNAG01000004.1"/>
</dbReference>
<evidence type="ECO:0000256" key="2">
    <source>
        <dbReference type="SAM" id="SignalP"/>
    </source>
</evidence>
<dbReference type="InterPro" id="IPR029058">
    <property type="entry name" value="AB_hydrolase_fold"/>
</dbReference>
<feature type="domain" description="Dipeptidylpeptidase IV N-terminal" evidence="4">
    <location>
        <begin position="245"/>
        <end position="512"/>
    </location>
</feature>
<dbReference type="SUPFAM" id="SSF53474">
    <property type="entry name" value="alpha/beta-Hydrolases"/>
    <property type="match status" value="1"/>
</dbReference>